<dbReference type="Proteomes" id="UP001501020">
    <property type="component" value="Unassembled WGS sequence"/>
</dbReference>
<name>A0ABN2ZZ52_9ACTN</name>
<accession>A0ABN2ZZ52</accession>
<keyword evidence="5 6" id="KW-0949">S-adenosyl-L-methionine</keyword>
<comment type="caution">
    <text evidence="6">Lacks conserved residue(s) required for the propagation of feature annotation.</text>
</comment>
<evidence type="ECO:0000256" key="3">
    <source>
        <dbReference type="ARBA" id="ARBA00022603"/>
    </source>
</evidence>
<comment type="similarity">
    <text evidence="6">Belongs to the methyltransferase superfamily. RNA methyltransferase RsmG family.</text>
</comment>
<dbReference type="PANTHER" id="PTHR31760">
    <property type="entry name" value="S-ADENOSYL-L-METHIONINE-DEPENDENT METHYLTRANSFERASES SUPERFAMILY PROTEIN"/>
    <property type="match status" value="1"/>
</dbReference>
<evidence type="ECO:0000256" key="4">
    <source>
        <dbReference type="ARBA" id="ARBA00022679"/>
    </source>
</evidence>
<evidence type="ECO:0000256" key="1">
    <source>
        <dbReference type="ARBA" id="ARBA00022490"/>
    </source>
</evidence>
<dbReference type="CDD" id="cd02440">
    <property type="entry name" value="AdoMet_MTases"/>
    <property type="match status" value="1"/>
</dbReference>
<feature type="binding site" evidence="6">
    <location>
        <position position="108"/>
    </location>
    <ligand>
        <name>S-adenosyl-L-methionine</name>
        <dbReference type="ChEBI" id="CHEBI:59789"/>
    </ligand>
</feature>
<evidence type="ECO:0000256" key="6">
    <source>
        <dbReference type="HAMAP-Rule" id="MF_00074"/>
    </source>
</evidence>
<feature type="binding site" evidence="6">
    <location>
        <position position="113"/>
    </location>
    <ligand>
        <name>S-adenosyl-L-methionine</name>
        <dbReference type="ChEBI" id="CHEBI:59789"/>
    </ligand>
</feature>
<feature type="binding site" evidence="6">
    <location>
        <position position="174"/>
    </location>
    <ligand>
        <name>S-adenosyl-L-methionine</name>
        <dbReference type="ChEBI" id="CHEBI:59789"/>
    </ligand>
</feature>
<evidence type="ECO:0000256" key="2">
    <source>
        <dbReference type="ARBA" id="ARBA00022552"/>
    </source>
</evidence>
<evidence type="ECO:0000256" key="7">
    <source>
        <dbReference type="SAM" id="MobiDB-lite"/>
    </source>
</evidence>
<dbReference type="Pfam" id="PF02527">
    <property type="entry name" value="GidB"/>
    <property type="match status" value="1"/>
</dbReference>
<keyword evidence="4 6" id="KW-0808">Transferase</keyword>
<dbReference type="PANTHER" id="PTHR31760:SF0">
    <property type="entry name" value="S-ADENOSYL-L-METHIONINE-DEPENDENT METHYLTRANSFERASES SUPERFAMILY PROTEIN"/>
    <property type="match status" value="1"/>
</dbReference>
<dbReference type="EC" id="2.1.1.-" evidence="6"/>
<evidence type="ECO:0000256" key="5">
    <source>
        <dbReference type="ARBA" id="ARBA00022691"/>
    </source>
</evidence>
<keyword evidence="9" id="KW-1185">Reference proteome</keyword>
<comment type="subcellular location">
    <subcellularLocation>
        <location evidence="6">Cytoplasm</location>
    </subcellularLocation>
</comment>
<keyword evidence="3 6" id="KW-0489">Methyltransferase</keyword>
<reference evidence="8 9" key="1">
    <citation type="journal article" date="2019" name="Int. J. Syst. Evol. Microbiol.">
        <title>The Global Catalogue of Microorganisms (GCM) 10K type strain sequencing project: providing services to taxonomists for standard genome sequencing and annotation.</title>
        <authorList>
            <consortium name="The Broad Institute Genomics Platform"/>
            <consortium name="The Broad Institute Genome Sequencing Center for Infectious Disease"/>
            <person name="Wu L."/>
            <person name="Ma J."/>
        </authorList>
    </citation>
    <scope>NUCLEOTIDE SEQUENCE [LARGE SCALE GENOMIC DNA]</scope>
    <source>
        <strain evidence="8 9">JCM 13850</strain>
    </source>
</reference>
<proteinExistence type="inferred from homology"/>
<feature type="binding site" evidence="6">
    <location>
        <begin position="159"/>
        <end position="160"/>
    </location>
    <ligand>
        <name>S-adenosyl-L-methionine</name>
        <dbReference type="ChEBI" id="CHEBI:59789"/>
    </ligand>
</feature>
<dbReference type="HAMAP" id="MF_00074">
    <property type="entry name" value="16SrRNA_methyltr_G"/>
    <property type="match status" value="1"/>
</dbReference>
<dbReference type="Gene3D" id="3.40.50.150">
    <property type="entry name" value="Vaccinia Virus protein VP39"/>
    <property type="match status" value="1"/>
</dbReference>
<protein>
    <recommendedName>
        <fullName evidence="6">Ribosomal RNA small subunit methyltransferase G</fullName>
        <ecNumber evidence="6">2.1.1.-</ecNumber>
    </recommendedName>
    <alternativeName>
        <fullName evidence="6">16S rRNA 7-methylguanosine methyltransferase</fullName>
        <shortName evidence="6">16S rRNA m7G methyltransferase</shortName>
    </alternativeName>
</protein>
<comment type="caution">
    <text evidence="8">The sequence shown here is derived from an EMBL/GenBank/DDBJ whole genome shotgun (WGS) entry which is preliminary data.</text>
</comment>
<keyword evidence="1 6" id="KW-0963">Cytoplasm</keyword>
<feature type="region of interest" description="Disordered" evidence="7">
    <location>
        <begin position="246"/>
        <end position="272"/>
    </location>
</feature>
<comment type="function">
    <text evidence="6">Specifically methylates the N7 position of a guanine in 16S rRNA.</text>
</comment>
<dbReference type="EMBL" id="BAAAMR010000055">
    <property type="protein sequence ID" value="GAA2150620.1"/>
    <property type="molecule type" value="Genomic_DNA"/>
</dbReference>
<dbReference type="InterPro" id="IPR029063">
    <property type="entry name" value="SAM-dependent_MTases_sf"/>
</dbReference>
<gene>
    <name evidence="6 8" type="primary">rsmG</name>
    <name evidence="8" type="ORF">GCM10009727_55090</name>
</gene>
<dbReference type="InterPro" id="IPR003682">
    <property type="entry name" value="rRNA_ssu_MeTfrase_G"/>
</dbReference>
<dbReference type="SUPFAM" id="SSF53335">
    <property type="entry name" value="S-adenosyl-L-methionine-dependent methyltransferases"/>
    <property type="match status" value="1"/>
</dbReference>
<feature type="compositionally biased region" description="Basic and acidic residues" evidence="7">
    <location>
        <begin position="262"/>
        <end position="272"/>
    </location>
</feature>
<evidence type="ECO:0000313" key="8">
    <source>
        <dbReference type="EMBL" id="GAA2150620.1"/>
    </source>
</evidence>
<sequence length="272" mass="29714">MPYRKSSPFPPGRRAVSRPEDEVFRSGTLRMYAVTLFCGTIRMVGIAREVFGEALPVAERYAAFLADAGVERGLIGPREADRLWERHLINCAVVAEAIPADAQVVDIGSGAGLPGIVLAIVRPDLRITLLEPLLRRTTFLNECVEMLDLRNVEVRRGRAEEVAKEFSVDVATARAVAPLERLAKWALPLLRPGGELLALKGERAAAELAEAEPVLQRFGVRTTELLQVGRGMVDPPTTLVRVVAGRPADRSAAAGRRQRAPRRAEGSRKRSS</sequence>
<dbReference type="NCBIfam" id="TIGR00138">
    <property type="entry name" value="rsmG_gidB"/>
    <property type="match status" value="1"/>
</dbReference>
<evidence type="ECO:0000313" key="9">
    <source>
        <dbReference type="Proteomes" id="UP001501020"/>
    </source>
</evidence>
<keyword evidence="2 6" id="KW-0698">rRNA processing</keyword>
<organism evidence="8 9">
    <name type="scientific">Actinomadura napierensis</name>
    <dbReference type="NCBI Taxonomy" id="267854"/>
    <lineage>
        <taxon>Bacteria</taxon>
        <taxon>Bacillati</taxon>
        <taxon>Actinomycetota</taxon>
        <taxon>Actinomycetes</taxon>
        <taxon>Streptosporangiales</taxon>
        <taxon>Thermomonosporaceae</taxon>
        <taxon>Actinomadura</taxon>
    </lineage>
</organism>